<dbReference type="InterPro" id="IPR013780">
    <property type="entry name" value="Glyco_hydro_b"/>
</dbReference>
<dbReference type="CDD" id="cd02854">
    <property type="entry name" value="E_set_GBE_euk_N"/>
    <property type="match status" value="1"/>
</dbReference>
<evidence type="ECO:0000256" key="11">
    <source>
        <dbReference type="SAM" id="MobiDB-lite"/>
    </source>
</evidence>
<evidence type="ECO:0000256" key="5">
    <source>
        <dbReference type="ARBA" id="ARBA00011245"/>
    </source>
</evidence>
<keyword evidence="8" id="KW-0035">Amyloplast</keyword>
<dbReference type="Proteomes" id="UP001163823">
    <property type="component" value="Chromosome 3"/>
</dbReference>
<dbReference type="SUPFAM" id="SSF51011">
    <property type="entry name" value="Glycosyl hydrolase domain"/>
    <property type="match status" value="1"/>
</dbReference>
<dbReference type="InterPro" id="IPR013783">
    <property type="entry name" value="Ig-like_fold"/>
</dbReference>
<comment type="catalytic activity">
    <reaction evidence="1">
        <text>Transfers a segment of a (1-&gt;4)-alpha-D-glucan chain to a primary hydroxy group in a similar glucan chain.</text>
        <dbReference type="EC" id="2.4.1.18"/>
    </reaction>
</comment>
<dbReference type="GO" id="GO:0009501">
    <property type="term" value="C:amyloplast"/>
    <property type="evidence" value="ECO:0007669"/>
    <property type="project" value="UniProtKB-SubCell"/>
</dbReference>
<comment type="pathway">
    <text evidence="3">Glycan biosynthesis; starch biosynthesis.</text>
</comment>
<evidence type="ECO:0000313" key="13">
    <source>
        <dbReference type="EMBL" id="KAJ7976079.1"/>
    </source>
</evidence>
<gene>
    <name evidence="13" type="ORF">O6P43_005905</name>
</gene>
<dbReference type="GO" id="GO:0043169">
    <property type="term" value="F:cation binding"/>
    <property type="evidence" value="ECO:0007669"/>
    <property type="project" value="InterPro"/>
</dbReference>
<dbReference type="GO" id="GO:0005982">
    <property type="term" value="P:starch metabolic process"/>
    <property type="evidence" value="ECO:0007669"/>
    <property type="project" value="TreeGrafter"/>
</dbReference>
<dbReference type="Pfam" id="PF00128">
    <property type="entry name" value="Alpha-amylase"/>
    <property type="match status" value="1"/>
</dbReference>
<dbReference type="SUPFAM" id="SSF51445">
    <property type="entry name" value="(Trans)glycosidases"/>
    <property type="match status" value="1"/>
</dbReference>
<evidence type="ECO:0000256" key="2">
    <source>
        <dbReference type="ARBA" id="ARBA00004602"/>
    </source>
</evidence>
<sequence length="850" mass="96857">MVYTLSGIRFPVVPSLYKSSSQSSFNGDRRSTSLTLLLKKDTFSRKIFAGNYSHDSDSSSSMVAASDKLLVPGGQGDGSTSLTDQLETPQITSEDPQEPLSVGNLTVEDDNKLKEKENYDATSSYTEVEDGLDSVPSFPVGVSDEAQGEAATVSAKGNVEEEKDIIRPKFVPAPGTGKRIYKIDPFLRDHRDHLDYRYGEYKRLRAEIDKYEGGLEVFSRGYEKFGFTRSDSGITYREWAPGATSAALIGDFNNWNPNADIMTRNEFGVWEIFLPNNADGSPPIPHGSRVKIRMNTPSGIKDSIPAWIKFSVQAPGEIPYDGIYYDPPEEGKYVFKHPQPKRPKSLRIYEAHVGMSSPEPIINTYANFRDDVLPRIKRLGYNAVQIMAIQEHSYYASFGYHVTNFFAPSSRCGNPDDLKSLIDKAHELGLLVLMDIVHSHSSNNTLDGLNMFDGADGQYFHSGSRGYHWMWDSRLFNYGSWEVLRFLLSNARWWLEEYKFDGFRFDGVTSMMYTHHGLQVAFTGNYNEYFGFATDVDAVVYLMLVNDVIHGLFPEAVSIGEDGFDYRLHMAIADKWIELLKKKDEEWKMGDIIQTLTNRRWSEKCVAYAESHDQALVGDKTIAFWLMDKDMYDFMALERPSTPLIDRGIALHKMIRLITMGLGGEGYLNFMGNEFGHPEWIDFPRGDQHLPNGKVVPGNNSSFDKCRRRFDLGDADYLRYRGMQEFDQAMQHLEETYSFMTSDHQYISRKDEGDRIIVFERGNLVFVFNFHWTNSYSDYRVGCLKQGKYKIVLDSDDPLFEGFNRLDHTAEYFTFDGWYDNRPSSFLLYAPCRTAVVYALVGNEVKPVKG</sequence>
<feature type="compositionally biased region" description="Polar residues" evidence="11">
    <location>
        <begin position="78"/>
        <end position="94"/>
    </location>
</feature>
<dbReference type="KEGG" id="qsa:O6P43_005905"/>
<dbReference type="InterPro" id="IPR014756">
    <property type="entry name" value="Ig_E-set"/>
</dbReference>
<evidence type="ECO:0000256" key="7">
    <source>
        <dbReference type="ARBA" id="ARBA00022679"/>
    </source>
</evidence>
<evidence type="ECO:0000256" key="10">
    <source>
        <dbReference type="ARBA" id="ARBA00078112"/>
    </source>
</evidence>
<dbReference type="EMBL" id="JARAOO010000003">
    <property type="protein sequence ID" value="KAJ7976079.1"/>
    <property type="molecule type" value="Genomic_DNA"/>
</dbReference>
<evidence type="ECO:0000256" key="4">
    <source>
        <dbReference type="ARBA" id="ARBA00009000"/>
    </source>
</evidence>
<dbReference type="InterPro" id="IPR006048">
    <property type="entry name" value="A-amylase/branching_C"/>
</dbReference>
<dbReference type="FunFam" id="2.60.40.10:FF:000250">
    <property type="entry name" value="1,4-alpha-glucan-branching enzyme, chloroplastic/amyloplastic"/>
    <property type="match status" value="1"/>
</dbReference>
<reference evidence="13" key="1">
    <citation type="journal article" date="2023" name="Science">
        <title>Elucidation of the pathway for biosynthesis of saponin adjuvants from the soapbark tree.</title>
        <authorList>
            <person name="Reed J."/>
            <person name="Orme A."/>
            <person name="El-Demerdash A."/>
            <person name="Owen C."/>
            <person name="Martin L.B.B."/>
            <person name="Misra R.C."/>
            <person name="Kikuchi S."/>
            <person name="Rejzek M."/>
            <person name="Martin A.C."/>
            <person name="Harkess A."/>
            <person name="Leebens-Mack J."/>
            <person name="Louveau T."/>
            <person name="Stephenson M.J."/>
            <person name="Osbourn A."/>
        </authorList>
    </citation>
    <scope>NUCLEOTIDE SEQUENCE</scope>
    <source>
        <strain evidence="13">S10</strain>
    </source>
</reference>
<evidence type="ECO:0000256" key="6">
    <source>
        <dbReference type="ARBA" id="ARBA00012541"/>
    </source>
</evidence>
<comment type="caution">
    <text evidence="13">The sequence shown here is derived from an EMBL/GenBank/DDBJ whole genome shotgun (WGS) entry which is preliminary data.</text>
</comment>
<evidence type="ECO:0000313" key="14">
    <source>
        <dbReference type="Proteomes" id="UP001163823"/>
    </source>
</evidence>
<feature type="domain" description="Glycosyl hydrolase family 13 catalytic" evidence="12">
    <location>
        <begin position="363"/>
        <end position="707"/>
    </location>
</feature>
<dbReference type="InterPro" id="IPR006047">
    <property type="entry name" value="GH13_cat_dom"/>
</dbReference>
<dbReference type="GO" id="GO:0004553">
    <property type="term" value="F:hydrolase activity, hydrolyzing O-glycosyl compounds"/>
    <property type="evidence" value="ECO:0007669"/>
    <property type="project" value="InterPro"/>
</dbReference>
<dbReference type="PANTHER" id="PTHR43651">
    <property type="entry name" value="1,4-ALPHA-GLUCAN-BRANCHING ENZYME"/>
    <property type="match status" value="1"/>
</dbReference>
<feature type="region of interest" description="Disordered" evidence="11">
    <location>
        <begin position="69"/>
        <end position="103"/>
    </location>
</feature>
<evidence type="ECO:0000256" key="9">
    <source>
        <dbReference type="ARBA" id="ARBA00074503"/>
    </source>
</evidence>
<name>A0AAD7Q766_QUISA</name>
<organism evidence="13 14">
    <name type="scientific">Quillaja saponaria</name>
    <name type="common">Soap bark tree</name>
    <dbReference type="NCBI Taxonomy" id="32244"/>
    <lineage>
        <taxon>Eukaryota</taxon>
        <taxon>Viridiplantae</taxon>
        <taxon>Streptophyta</taxon>
        <taxon>Embryophyta</taxon>
        <taxon>Tracheophyta</taxon>
        <taxon>Spermatophyta</taxon>
        <taxon>Magnoliopsida</taxon>
        <taxon>eudicotyledons</taxon>
        <taxon>Gunneridae</taxon>
        <taxon>Pentapetalae</taxon>
        <taxon>rosids</taxon>
        <taxon>fabids</taxon>
        <taxon>Fabales</taxon>
        <taxon>Quillajaceae</taxon>
        <taxon>Quillaja</taxon>
    </lineage>
</organism>
<dbReference type="InterPro" id="IPR004193">
    <property type="entry name" value="Glyco_hydro_13_N"/>
</dbReference>
<protein>
    <recommendedName>
        <fullName evidence="9">1,4-alpha-glucan-branching enzyme 1, chloroplastic/amyloplastic</fullName>
        <ecNumber evidence="6">2.4.1.18</ecNumber>
    </recommendedName>
    <alternativeName>
        <fullName evidence="10">Starch branching enzyme I</fullName>
    </alternativeName>
</protein>
<accession>A0AAD7Q766</accession>
<keyword evidence="14" id="KW-1185">Reference proteome</keyword>
<dbReference type="GO" id="GO:0003844">
    <property type="term" value="F:1,4-alpha-glucan branching enzyme activity"/>
    <property type="evidence" value="ECO:0007669"/>
    <property type="project" value="UniProtKB-EC"/>
</dbReference>
<proteinExistence type="inferred from homology"/>
<evidence type="ECO:0000256" key="3">
    <source>
        <dbReference type="ARBA" id="ARBA00004727"/>
    </source>
</evidence>
<dbReference type="FunFam" id="2.60.40.1180:FF:000003">
    <property type="entry name" value="1,4-alpha-glucan-branching enzyme, chloroplastic/amyloplastic"/>
    <property type="match status" value="1"/>
</dbReference>
<evidence type="ECO:0000256" key="1">
    <source>
        <dbReference type="ARBA" id="ARBA00000826"/>
    </source>
</evidence>
<comment type="subunit">
    <text evidence="5">Monomer.</text>
</comment>
<dbReference type="SUPFAM" id="SSF81296">
    <property type="entry name" value="E set domains"/>
    <property type="match status" value="1"/>
</dbReference>
<dbReference type="Pfam" id="PF02806">
    <property type="entry name" value="Alpha-amylase_C"/>
    <property type="match status" value="1"/>
</dbReference>
<dbReference type="Gene3D" id="3.20.20.80">
    <property type="entry name" value="Glycosidases"/>
    <property type="match status" value="1"/>
</dbReference>
<keyword evidence="8" id="KW-0934">Plastid</keyword>
<dbReference type="EC" id="2.4.1.18" evidence="6"/>
<comment type="subcellular location">
    <subcellularLocation>
        <location evidence="2">Plastid</location>
        <location evidence="2">Amyloplast</location>
    </subcellularLocation>
</comment>
<dbReference type="CDD" id="cd11321">
    <property type="entry name" value="AmyAc_bac_euk_BE"/>
    <property type="match status" value="1"/>
</dbReference>
<comment type="similarity">
    <text evidence="4">Belongs to the glycosyl hydrolase 13 family. GlgB subfamily.</text>
</comment>
<dbReference type="FunFam" id="3.20.20.80:FF:000001">
    <property type="entry name" value="1,4-alpha-glucan branching enzyme"/>
    <property type="match status" value="1"/>
</dbReference>
<dbReference type="PANTHER" id="PTHR43651:SF3">
    <property type="entry name" value="1,4-ALPHA-GLUCAN-BRANCHING ENZYME"/>
    <property type="match status" value="1"/>
</dbReference>
<dbReference type="Gene3D" id="2.60.40.1180">
    <property type="entry name" value="Golgi alpha-mannosidase II"/>
    <property type="match status" value="1"/>
</dbReference>
<keyword evidence="7" id="KW-0808">Transferase</keyword>
<dbReference type="SMART" id="SM00642">
    <property type="entry name" value="Aamy"/>
    <property type="match status" value="1"/>
</dbReference>
<dbReference type="InterPro" id="IPR017853">
    <property type="entry name" value="GH"/>
</dbReference>
<dbReference type="Pfam" id="PF02922">
    <property type="entry name" value="CBM_48"/>
    <property type="match status" value="1"/>
</dbReference>
<evidence type="ECO:0000259" key="12">
    <source>
        <dbReference type="SMART" id="SM00642"/>
    </source>
</evidence>
<dbReference type="AlphaFoldDB" id="A0AAD7Q766"/>
<evidence type="ECO:0000256" key="8">
    <source>
        <dbReference type="ARBA" id="ARBA00023234"/>
    </source>
</evidence>
<dbReference type="Gene3D" id="2.60.40.10">
    <property type="entry name" value="Immunoglobulins"/>
    <property type="match status" value="1"/>
</dbReference>